<dbReference type="Gene3D" id="3.60.110.10">
    <property type="entry name" value="Carbon-nitrogen hydrolase"/>
    <property type="match status" value="1"/>
</dbReference>
<keyword evidence="5" id="KW-1185">Reference proteome</keyword>
<accession>A0A139AE77</accession>
<keyword evidence="2" id="KW-1133">Transmembrane helix</keyword>
<proteinExistence type="predicted"/>
<protein>
    <recommendedName>
        <fullName evidence="3">CN hydrolase domain-containing protein</fullName>
    </recommendedName>
</protein>
<dbReference type="AlphaFoldDB" id="A0A139AE77"/>
<feature type="domain" description="CN hydrolase" evidence="3">
    <location>
        <begin position="73"/>
        <end position="331"/>
    </location>
</feature>
<dbReference type="GO" id="GO:0016811">
    <property type="term" value="F:hydrolase activity, acting on carbon-nitrogen (but not peptide) bonds, in linear amides"/>
    <property type="evidence" value="ECO:0007669"/>
    <property type="project" value="TreeGrafter"/>
</dbReference>
<sequence length="395" mass="42844">MISLELVGHGSASGNKHAAPTEVGAPRRSYRVAFVFAIYLFVVLTYGAARIETFNGNLFQNDQEAMEDSYPRLHVGCVINNEATSIPNSFTPGWMTHEWIFNSTETLAQRGAQLVLWSETAARTIGAADEQALLNRSIAIAKKYKMLLGIAYLADRGLCRKCNEADRVAYGLPAGGLTNPPLDFNKLTLINPDGSIAFSYYKSHPVPAVEWNVQAGDPSAKIADVQIPGSSKTMKVSGAICFDLSFDDVPQQAGAAGVDLFLEPSYTWSTIHQFTSEMDTIPSIANGFTNLRCNNGYSQAVGPWGERYFHAYTLIGSTAEAIIPIKPHVRTPYAAWGEMFGWICLALTFFVLLFAFTPVVVLKYVVVPGLGSYGGSLELGGTLWKWGTGTGLGSI</sequence>
<keyword evidence="2" id="KW-0472">Membrane</keyword>
<keyword evidence="2" id="KW-0812">Transmembrane</keyword>
<dbReference type="EMBL" id="KQ965767">
    <property type="protein sequence ID" value="KXS14723.1"/>
    <property type="molecule type" value="Genomic_DNA"/>
</dbReference>
<gene>
    <name evidence="4" type="ORF">M427DRAFT_155818</name>
</gene>
<keyword evidence="1" id="KW-0378">Hydrolase</keyword>
<feature type="transmembrane region" description="Helical" evidence="2">
    <location>
        <begin position="340"/>
        <end position="366"/>
    </location>
</feature>
<feature type="transmembrane region" description="Helical" evidence="2">
    <location>
        <begin position="30"/>
        <end position="49"/>
    </location>
</feature>
<dbReference type="Proteomes" id="UP000070544">
    <property type="component" value="Unassembled WGS sequence"/>
</dbReference>
<evidence type="ECO:0000256" key="1">
    <source>
        <dbReference type="ARBA" id="ARBA00022801"/>
    </source>
</evidence>
<dbReference type="PANTHER" id="PTHR43674">
    <property type="entry name" value="NITRILASE C965.09-RELATED"/>
    <property type="match status" value="1"/>
</dbReference>
<dbReference type="InterPro" id="IPR050345">
    <property type="entry name" value="Aliph_Amidase/BUP"/>
</dbReference>
<name>A0A139AE77_GONPJ</name>
<evidence type="ECO:0000259" key="3">
    <source>
        <dbReference type="PROSITE" id="PS50263"/>
    </source>
</evidence>
<dbReference type="PROSITE" id="PS50263">
    <property type="entry name" value="CN_HYDROLASE"/>
    <property type="match status" value="1"/>
</dbReference>
<reference evidence="4 5" key="1">
    <citation type="journal article" date="2015" name="Genome Biol. Evol.">
        <title>Phylogenomic analyses indicate that early fungi evolved digesting cell walls of algal ancestors of land plants.</title>
        <authorList>
            <person name="Chang Y."/>
            <person name="Wang S."/>
            <person name="Sekimoto S."/>
            <person name="Aerts A.L."/>
            <person name="Choi C."/>
            <person name="Clum A."/>
            <person name="LaButti K.M."/>
            <person name="Lindquist E.A."/>
            <person name="Yee Ngan C."/>
            <person name="Ohm R.A."/>
            <person name="Salamov A.A."/>
            <person name="Grigoriev I.V."/>
            <person name="Spatafora J.W."/>
            <person name="Berbee M.L."/>
        </authorList>
    </citation>
    <scope>NUCLEOTIDE SEQUENCE [LARGE SCALE GENOMIC DNA]</scope>
    <source>
        <strain evidence="4 5">JEL478</strain>
    </source>
</reference>
<evidence type="ECO:0000313" key="5">
    <source>
        <dbReference type="Proteomes" id="UP000070544"/>
    </source>
</evidence>
<organism evidence="4 5">
    <name type="scientific">Gonapodya prolifera (strain JEL478)</name>
    <name type="common">Monoblepharis prolifera</name>
    <dbReference type="NCBI Taxonomy" id="1344416"/>
    <lineage>
        <taxon>Eukaryota</taxon>
        <taxon>Fungi</taxon>
        <taxon>Fungi incertae sedis</taxon>
        <taxon>Chytridiomycota</taxon>
        <taxon>Chytridiomycota incertae sedis</taxon>
        <taxon>Monoblepharidomycetes</taxon>
        <taxon>Monoblepharidales</taxon>
        <taxon>Gonapodyaceae</taxon>
        <taxon>Gonapodya</taxon>
    </lineage>
</organism>
<dbReference type="InterPro" id="IPR003010">
    <property type="entry name" value="C-N_Hydrolase"/>
</dbReference>
<evidence type="ECO:0000313" key="4">
    <source>
        <dbReference type="EMBL" id="KXS14723.1"/>
    </source>
</evidence>
<dbReference type="Pfam" id="PF00795">
    <property type="entry name" value="CN_hydrolase"/>
    <property type="match status" value="1"/>
</dbReference>
<evidence type="ECO:0000256" key="2">
    <source>
        <dbReference type="SAM" id="Phobius"/>
    </source>
</evidence>
<dbReference type="OrthoDB" id="2626014at2759"/>
<dbReference type="SUPFAM" id="SSF56317">
    <property type="entry name" value="Carbon-nitrogen hydrolase"/>
    <property type="match status" value="1"/>
</dbReference>
<dbReference type="PANTHER" id="PTHR43674:SF16">
    <property type="entry name" value="CARBON-NITROGEN FAMILY, PUTATIVE (AFU_ORTHOLOGUE AFUA_5G02350)-RELATED"/>
    <property type="match status" value="1"/>
</dbReference>
<dbReference type="InterPro" id="IPR036526">
    <property type="entry name" value="C-N_Hydrolase_sf"/>
</dbReference>
<dbReference type="STRING" id="1344416.A0A139AE77"/>